<dbReference type="EMBL" id="CP019606">
    <property type="protein sequence ID" value="AQP46380.1"/>
    <property type="molecule type" value="Genomic_DNA"/>
</dbReference>
<evidence type="ECO:0000259" key="2">
    <source>
        <dbReference type="PROSITE" id="PS51462"/>
    </source>
</evidence>
<reference evidence="4" key="1">
    <citation type="submission" date="2017-02" db="EMBL/GenBank/DDBJ databases">
        <title>Tessaracoccus aquaemaris sp. nov., isolated from the intestine of a Korean rockfish, Sebastes schlegelii, in a marine aquaculture pond.</title>
        <authorList>
            <person name="Tak E.J."/>
            <person name="Bae J.-W."/>
        </authorList>
    </citation>
    <scope>NUCLEOTIDE SEQUENCE [LARGE SCALE GENOMIC DNA]</scope>
    <source>
        <strain evidence="4">NSG39</strain>
    </source>
</reference>
<sequence>MSALTDLDRLLAAWTPSEDQQAVLLERYVRFAAEHGKASLEKSGGPVHFTASLIPFDEDLTRVLLVFHAKAQRWLQPGGHVEADDPTVEAAARREGREECGVPVDGALVPAQLDAHELGGRFTCREHLDIRFATRVPSDAVPHVSDESEDVRWFAVDDPVVRAEVGALVAAGLAALRSAAG</sequence>
<dbReference type="STRING" id="1332264.BW730_01185"/>
<dbReference type="PANTHER" id="PTHR43736:SF1">
    <property type="entry name" value="DIHYDRONEOPTERIN TRIPHOSPHATE DIPHOSPHATASE"/>
    <property type="match status" value="1"/>
</dbReference>
<evidence type="ECO:0000256" key="1">
    <source>
        <dbReference type="ARBA" id="ARBA00005582"/>
    </source>
</evidence>
<evidence type="ECO:0000313" key="3">
    <source>
        <dbReference type="EMBL" id="AQP46380.1"/>
    </source>
</evidence>
<dbReference type="KEGG" id="tes:BW730_01185"/>
<dbReference type="SUPFAM" id="SSF55811">
    <property type="entry name" value="Nudix"/>
    <property type="match status" value="1"/>
</dbReference>
<accession>A0A1Q2CK08</accession>
<dbReference type="PANTHER" id="PTHR43736">
    <property type="entry name" value="ADP-RIBOSE PYROPHOSPHATASE"/>
    <property type="match status" value="1"/>
</dbReference>
<dbReference type="RefSeq" id="WP_158522450.1">
    <property type="nucleotide sequence ID" value="NZ_CP019606.1"/>
</dbReference>
<gene>
    <name evidence="3" type="ORF">BW730_01185</name>
</gene>
<dbReference type="AlphaFoldDB" id="A0A1Q2CK08"/>
<keyword evidence="4" id="KW-1185">Reference proteome</keyword>
<dbReference type="InterPro" id="IPR015797">
    <property type="entry name" value="NUDIX_hydrolase-like_dom_sf"/>
</dbReference>
<protein>
    <recommendedName>
        <fullName evidence="2">Nudix hydrolase domain-containing protein</fullName>
    </recommendedName>
</protein>
<dbReference type="OrthoDB" id="129709at2"/>
<name>A0A1Q2CK08_9ACTN</name>
<evidence type="ECO:0000313" key="4">
    <source>
        <dbReference type="Proteomes" id="UP000188145"/>
    </source>
</evidence>
<organism evidence="3 4">
    <name type="scientific">Tessaracoccus aquimaris</name>
    <dbReference type="NCBI Taxonomy" id="1332264"/>
    <lineage>
        <taxon>Bacteria</taxon>
        <taxon>Bacillati</taxon>
        <taxon>Actinomycetota</taxon>
        <taxon>Actinomycetes</taxon>
        <taxon>Propionibacteriales</taxon>
        <taxon>Propionibacteriaceae</taxon>
        <taxon>Tessaracoccus</taxon>
    </lineage>
</organism>
<dbReference type="PROSITE" id="PS51462">
    <property type="entry name" value="NUDIX"/>
    <property type="match status" value="1"/>
</dbReference>
<feature type="domain" description="Nudix hydrolase" evidence="2">
    <location>
        <begin position="46"/>
        <end position="176"/>
    </location>
</feature>
<dbReference type="Proteomes" id="UP000188145">
    <property type="component" value="Chromosome"/>
</dbReference>
<dbReference type="Pfam" id="PF00293">
    <property type="entry name" value="NUDIX"/>
    <property type="match status" value="1"/>
</dbReference>
<comment type="similarity">
    <text evidence="1">Belongs to the Nudix hydrolase family.</text>
</comment>
<dbReference type="InterPro" id="IPR000086">
    <property type="entry name" value="NUDIX_hydrolase_dom"/>
</dbReference>
<dbReference type="CDD" id="cd03674">
    <property type="entry name" value="NUDIX_Hydrolase"/>
    <property type="match status" value="1"/>
</dbReference>
<proteinExistence type="inferred from homology"/>
<dbReference type="Gene3D" id="3.90.79.10">
    <property type="entry name" value="Nucleoside Triphosphate Pyrophosphohydrolase"/>
    <property type="match status" value="1"/>
</dbReference>